<keyword evidence="2" id="KW-1185">Reference proteome</keyword>
<name>A0AAV4V4P6_CAEEX</name>
<dbReference type="AlphaFoldDB" id="A0AAV4V4P6"/>
<organism evidence="1 2">
    <name type="scientific">Caerostris extrusa</name>
    <name type="common">Bark spider</name>
    <name type="synonym">Caerostris bankana</name>
    <dbReference type="NCBI Taxonomy" id="172846"/>
    <lineage>
        <taxon>Eukaryota</taxon>
        <taxon>Metazoa</taxon>
        <taxon>Ecdysozoa</taxon>
        <taxon>Arthropoda</taxon>
        <taxon>Chelicerata</taxon>
        <taxon>Arachnida</taxon>
        <taxon>Araneae</taxon>
        <taxon>Araneomorphae</taxon>
        <taxon>Entelegynae</taxon>
        <taxon>Araneoidea</taxon>
        <taxon>Araneidae</taxon>
        <taxon>Caerostris</taxon>
    </lineage>
</organism>
<reference evidence="1 2" key="1">
    <citation type="submission" date="2021-06" db="EMBL/GenBank/DDBJ databases">
        <title>Caerostris extrusa draft genome.</title>
        <authorList>
            <person name="Kono N."/>
            <person name="Arakawa K."/>
        </authorList>
    </citation>
    <scope>NUCLEOTIDE SEQUENCE [LARGE SCALE GENOMIC DNA]</scope>
</reference>
<proteinExistence type="predicted"/>
<dbReference type="EMBL" id="BPLR01013976">
    <property type="protein sequence ID" value="GIY65256.1"/>
    <property type="molecule type" value="Genomic_DNA"/>
</dbReference>
<comment type="caution">
    <text evidence="1">The sequence shown here is derived from an EMBL/GenBank/DDBJ whole genome shotgun (WGS) entry which is preliminary data.</text>
</comment>
<evidence type="ECO:0000313" key="2">
    <source>
        <dbReference type="Proteomes" id="UP001054945"/>
    </source>
</evidence>
<gene>
    <name evidence="1" type="ORF">CEXT_422791</name>
</gene>
<accession>A0AAV4V4P6</accession>
<sequence length="120" mass="13819">MPAAQNISFHPKYGTEGIIRGDSMRRDTRPSFNRISFRAPKHNNSRHGIIPQINETCGYSPICALCYFGLIYLKCLAKSDALLPGLTRCFQGLFRMPWREVEGNRYLECIIYEKDLKCNN</sequence>
<evidence type="ECO:0000313" key="1">
    <source>
        <dbReference type="EMBL" id="GIY65256.1"/>
    </source>
</evidence>
<dbReference type="Proteomes" id="UP001054945">
    <property type="component" value="Unassembled WGS sequence"/>
</dbReference>
<protein>
    <submittedName>
        <fullName evidence="1">Uncharacterized protein</fullName>
    </submittedName>
</protein>